<dbReference type="Pfam" id="PF23298">
    <property type="entry name" value="FZ_RECK"/>
    <property type="match status" value="1"/>
</dbReference>
<name>A0A7M7IUS9_NASVI</name>
<keyword evidence="4" id="KW-1185">Reference proteome</keyword>
<feature type="chain" id="PRO_5029660754" description="Kazal-like domain-containing protein" evidence="1">
    <location>
        <begin position="23"/>
        <end position="969"/>
    </location>
</feature>
<dbReference type="PANTHER" id="PTHR13487:SF3">
    <property type="entry name" value="REVERSION-INDUCING CYSTEINE-RICH PROTEIN WITH KAZAL MOTIFS"/>
    <property type="match status" value="1"/>
</dbReference>
<dbReference type="InterPro" id="IPR055110">
    <property type="entry name" value="RECK-like_N"/>
</dbReference>
<evidence type="ECO:0000313" key="3">
    <source>
        <dbReference type="EnsemblMetazoa" id="XP_016841804"/>
    </source>
</evidence>
<proteinExistence type="predicted"/>
<dbReference type="EnsemblMetazoa" id="XM_016986315">
    <property type="protein sequence ID" value="XP_016841804"/>
    <property type="gene ID" value="LOC100119912"/>
</dbReference>
<dbReference type="GO" id="GO:0030198">
    <property type="term" value="P:extracellular matrix organization"/>
    <property type="evidence" value="ECO:0007669"/>
    <property type="project" value="TreeGrafter"/>
</dbReference>
<dbReference type="InterPro" id="IPR056978">
    <property type="entry name" value="CC4_RECK"/>
</dbReference>
<accession>A0A7M7IUS9</accession>
<feature type="signal peptide" evidence="1">
    <location>
        <begin position="1"/>
        <end position="22"/>
    </location>
</feature>
<dbReference type="Pfam" id="PF07648">
    <property type="entry name" value="Kazal_2"/>
    <property type="match status" value="3"/>
</dbReference>
<dbReference type="RefSeq" id="XP_016841804.1">
    <property type="nucleotide sequence ID" value="XM_016986315.3"/>
</dbReference>
<dbReference type="InterPro" id="IPR039016">
    <property type="entry name" value="RECK"/>
</dbReference>
<dbReference type="Pfam" id="PF22961">
    <property type="entry name" value="RECK-like_N"/>
    <property type="match status" value="1"/>
</dbReference>
<dbReference type="CDD" id="cd00104">
    <property type="entry name" value="KAZAL_FS"/>
    <property type="match status" value="1"/>
</dbReference>
<reference evidence="3" key="1">
    <citation type="submission" date="2021-01" db="UniProtKB">
        <authorList>
            <consortium name="EnsemblMetazoa"/>
        </authorList>
    </citation>
    <scope>IDENTIFICATION</scope>
</reference>
<dbReference type="Pfam" id="PF23332">
    <property type="entry name" value="CC4_RECK"/>
    <property type="match status" value="2"/>
</dbReference>
<dbReference type="PROSITE" id="PS00282">
    <property type="entry name" value="KAZAL_1"/>
    <property type="match status" value="1"/>
</dbReference>
<evidence type="ECO:0000313" key="4">
    <source>
        <dbReference type="Proteomes" id="UP000002358"/>
    </source>
</evidence>
<dbReference type="SMART" id="SM00280">
    <property type="entry name" value="KAZAL"/>
    <property type="match status" value="3"/>
</dbReference>
<evidence type="ECO:0000256" key="1">
    <source>
        <dbReference type="SAM" id="SignalP"/>
    </source>
</evidence>
<sequence>MLRSSMIVILLLLLLLLRDGLAEELSCCAAASGACRSVCSRVSLLSLAADSYARENATRIFTEFCPPESVEFWDCVNSTLREIERNENWTGRSCCHLARSLTCRSACATAGRQRDLKLSCRWSDEFALSDCLEQREEVEQCCSSVSNSSCRSICKELFHKSAGRRSALKMYKSKGCFHQVPKCLKGLADDSSKPSEDPKLLADCCEKAPNRGCVESCLNLIHTLGSIEEVLEGLDNSTPSCHPVKPHSPPWSCFLSRSSPSSTGTSKSRRLPLNVAKLSCCSRAKRKTCRSLCLRAFQSDWSAWQQLENQCLSSSPALETELSRCLDDSEDSCEMGCSGLSFCSKFNDKPTTLFRSCTRAADEAARWEADHWIRGGVIAGLGVPVRAAPSCPAETLRAAACLLQLRPCEARAHETRLCRDDCMDLMTSCVDWSAVRGHNAATLCAKLSPPKPEQPCISIKPFFELDNEPPRRTDIDEDINMPCRSNPCVQGQLCVVQPEERRGYRCVPGCTLGAMSNQLIPLGSWAQLSVPKHQKQEQQLCQSICQCVISDDPGASGPRLERCSEPSNCRVAESGCSLQTLNSMIVAHDFDFYLECNSCHCYDGEITCSRRSCAEPGAASLPCNCPQHYVPVCSRLGVTYASACLAKCSGLLANEVEYNSCSARDPCAARPCGPGYTCLPRPRICLTAPNHRPCEQFECVRLSPSSCAGHAHQKPVCDSENRQHSSVCAMLRSGARLGYRGPCLRGCSLRGPVCGINGETYASECAAWAERSLVDYQGPCLAVGLVSEQSRPRCGESVQCPVLGRSSCLGATPPGACCPICAGAARLFFSRKQLDLIFYQLPDSDSEDKQPVTLEAMLAALSRQLQVAECALRGSLTPEGDIFIVNQPISRRPSDLQLAACVTEIEKLVSRIQGRSPRIVNEVPLSALTRAEIAHVRIVGNAVTAAATTNSVTSLATLLIVLSLLNQAR</sequence>
<dbReference type="AlphaFoldDB" id="A0A7M7IUS9"/>
<feature type="domain" description="Kazal-like" evidence="2">
    <location>
        <begin position="617"/>
        <end position="663"/>
    </location>
</feature>
<organism evidence="3 4">
    <name type="scientific">Nasonia vitripennis</name>
    <name type="common">Parasitic wasp</name>
    <dbReference type="NCBI Taxonomy" id="7425"/>
    <lineage>
        <taxon>Eukaryota</taxon>
        <taxon>Metazoa</taxon>
        <taxon>Ecdysozoa</taxon>
        <taxon>Arthropoda</taxon>
        <taxon>Hexapoda</taxon>
        <taxon>Insecta</taxon>
        <taxon>Pterygota</taxon>
        <taxon>Neoptera</taxon>
        <taxon>Endopterygota</taxon>
        <taxon>Hymenoptera</taxon>
        <taxon>Apocrita</taxon>
        <taxon>Proctotrupomorpha</taxon>
        <taxon>Chalcidoidea</taxon>
        <taxon>Pteromalidae</taxon>
        <taxon>Pteromalinae</taxon>
        <taxon>Nasonia</taxon>
    </lineage>
</organism>
<dbReference type="PANTHER" id="PTHR13487">
    <property type="entry name" value="SERINE PROTEASE INHIBITOR"/>
    <property type="match status" value="1"/>
</dbReference>
<protein>
    <recommendedName>
        <fullName evidence="2">Kazal-like domain-containing protein</fullName>
    </recommendedName>
</protein>
<dbReference type="Gene3D" id="3.30.60.30">
    <property type="match status" value="2"/>
</dbReference>
<evidence type="ECO:0000259" key="2">
    <source>
        <dbReference type="PROSITE" id="PS51465"/>
    </source>
</evidence>
<dbReference type="InterPro" id="IPR002350">
    <property type="entry name" value="Kazal_dom"/>
</dbReference>
<dbReference type="KEGG" id="nvi:100119912"/>
<dbReference type="GO" id="GO:0005886">
    <property type="term" value="C:plasma membrane"/>
    <property type="evidence" value="ECO:0007669"/>
    <property type="project" value="TreeGrafter"/>
</dbReference>
<dbReference type="PROSITE" id="PS51465">
    <property type="entry name" value="KAZAL_2"/>
    <property type="match status" value="1"/>
</dbReference>
<dbReference type="InterPro" id="IPR056979">
    <property type="entry name" value="FZ_RECK"/>
</dbReference>
<dbReference type="GO" id="GO:0008191">
    <property type="term" value="F:metalloendopeptidase inhibitor activity"/>
    <property type="evidence" value="ECO:0007669"/>
    <property type="project" value="InterPro"/>
</dbReference>
<dbReference type="InParanoid" id="A0A7M7IUS9"/>
<dbReference type="InterPro" id="IPR036058">
    <property type="entry name" value="Kazal_dom_sf"/>
</dbReference>
<dbReference type="CTD" id="8434"/>
<dbReference type="PROSITE" id="PS51257">
    <property type="entry name" value="PROKAR_LIPOPROTEIN"/>
    <property type="match status" value="1"/>
</dbReference>
<dbReference type="FunCoup" id="A0A7M7IUS9">
    <property type="interactions" value="432"/>
</dbReference>
<dbReference type="Proteomes" id="UP000002358">
    <property type="component" value="Chromosome 5"/>
</dbReference>
<keyword evidence="1" id="KW-0732">Signal</keyword>
<dbReference type="GeneID" id="100119912"/>
<dbReference type="SUPFAM" id="SSF100895">
    <property type="entry name" value="Kazal-type serine protease inhibitors"/>
    <property type="match status" value="2"/>
</dbReference>
<dbReference type="OrthoDB" id="5956770at2759"/>